<dbReference type="PROSITE" id="PS50930">
    <property type="entry name" value="HTH_LYTTR"/>
    <property type="match status" value="1"/>
</dbReference>
<dbReference type="Gene3D" id="3.40.50.2300">
    <property type="match status" value="1"/>
</dbReference>
<dbReference type="InterPro" id="IPR011006">
    <property type="entry name" value="CheY-like_superfamily"/>
</dbReference>
<reference evidence="4 5" key="1">
    <citation type="submission" date="2016-09" db="EMBL/GenBank/DDBJ databases">
        <title>Draft genome sequence for the type strain of Desulfuribacillus alkaliarsenatis AHT28, an obligately anaerobic, sulfidogenic bacterium isolated from Russian soda lake sediments.</title>
        <authorList>
            <person name="Abin C.A."/>
            <person name="Hollibaugh J.T."/>
        </authorList>
    </citation>
    <scope>NUCLEOTIDE SEQUENCE [LARGE SCALE GENOMIC DNA]</scope>
    <source>
        <strain evidence="4 5">AHT28</strain>
    </source>
</reference>
<dbReference type="GO" id="GO:0000156">
    <property type="term" value="F:phosphorelay response regulator activity"/>
    <property type="evidence" value="ECO:0007669"/>
    <property type="project" value="InterPro"/>
</dbReference>
<proteinExistence type="predicted"/>
<protein>
    <submittedName>
        <fullName evidence="4">DNA-binding response regulator</fullName>
    </submittedName>
</protein>
<dbReference type="GO" id="GO:0003677">
    <property type="term" value="F:DNA binding"/>
    <property type="evidence" value="ECO:0007669"/>
    <property type="project" value="UniProtKB-KW"/>
</dbReference>
<feature type="domain" description="Response regulatory" evidence="2">
    <location>
        <begin position="3"/>
        <end position="117"/>
    </location>
</feature>
<dbReference type="Gene3D" id="2.40.50.1020">
    <property type="entry name" value="LytTr DNA-binding domain"/>
    <property type="match status" value="1"/>
</dbReference>
<dbReference type="PANTHER" id="PTHR37299:SF1">
    <property type="entry name" value="STAGE 0 SPORULATION PROTEIN A HOMOLOG"/>
    <property type="match status" value="1"/>
</dbReference>
<comment type="caution">
    <text evidence="4">The sequence shown here is derived from an EMBL/GenBank/DDBJ whole genome shotgun (WGS) entry which is preliminary data.</text>
</comment>
<evidence type="ECO:0000259" key="3">
    <source>
        <dbReference type="PROSITE" id="PS50930"/>
    </source>
</evidence>
<keyword evidence="4" id="KW-0238">DNA-binding</keyword>
<evidence type="ECO:0000259" key="2">
    <source>
        <dbReference type="PROSITE" id="PS50110"/>
    </source>
</evidence>
<feature type="modified residue" description="4-aspartylphosphate" evidence="1">
    <location>
        <position position="54"/>
    </location>
</feature>
<keyword evidence="5" id="KW-1185">Reference proteome</keyword>
<dbReference type="AlphaFoldDB" id="A0A1E5FZ96"/>
<dbReference type="Pfam" id="PF04397">
    <property type="entry name" value="LytTR"/>
    <property type="match status" value="1"/>
</dbReference>
<dbReference type="CDD" id="cd17532">
    <property type="entry name" value="REC_LytTR_AlgR-like"/>
    <property type="match status" value="1"/>
</dbReference>
<organism evidence="4 5">
    <name type="scientific">Desulfuribacillus alkaliarsenatis</name>
    <dbReference type="NCBI Taxonomy" id="766136"/>
    <lineage>
        <taxon>Bacteria</taxon>
        <taxon>Bacillati</taxon>
        <taxon>Bacillota</taxon>
        <taxon>Desulfuribacillia</taxon>
        <taxon>Desulfuribacillales</taxon>
        <taxon>Desulfuribacillaceae</taxon>
        <taxon>Desulfuribacillus</taxon>
    </lineage>
</organism>
<dbReference type="Proteomes" id="UP000094296">
    <property type="component" value="Unassembled WGS sequence"/>
</dbReference>
<sequence length="240" mass="27665">MIRVMIAEDEVFAREELEFLLMKEKDITIVGSVTNGRELLEQYPKLKPELIFLDIEMPEIQGTEAAKQLMEQLTPPCIIFTTAYEDYAVEAFGVNAVDYLLKPYDEERFQQALARVRKLIANRGSATSKKISNLLIEEGDKIVVVKPEDIYYAVKEDRMVIIYTGSRIIQTKQSLQELEEKLVGYPFVRSHRSYLVNLSYVKEVETWFNGTYNIILRGKEDTKIPVSRAAAKDVLQQLQM</sequence>
<dbReference type="InterPro" id="IPR007492">
    <property type="entry name" value="LytTR_DNA-bd_dom"/>
</dbReference>
<dbReference type="SMART" id="SM00448">
    <property type="entry name" value="REC"/>
    <property type="match status" value="1"/>
</dbReference>
<dbReference type="InterPro" id="IPR001789">
    <property type="entry name" value="Sig_transdc_resp-reg_receiver"/>
</dbReference>
<dbReference type="Pfam" id="PF00072">
    <property type="entry name" value="Response_reg"/>
    <property type="match status" value="1"/>
</dbReference>
<gene>
    <name evidence="4" type="ORF">BHF68_10715</name>
</gene>
<dbReference type="RefSeq" id="WP_069644131.1">
    <property type="nucleotide sequence ID" value="NZ_MIJE01000034.1"/>
</dbReference>
<feature type="domain" description="HTH LytTR-type" evidence="3">
    <location>
        <begin position="134"/>
        <end position="240"/>
    </location>
</feature>
<dbReference type="EMBL" id="MIJE01000034">
    <property type="protein sequence ID" value="OEF95859.1"/>
    <property type="molecule type" value="Genomic_DNA"/>
</dbReference>
<dbReference type="PROSITE" id="PS50110">
    <property type="entry name" value="RESPONSE_REGULATORY"/>
    <property type="match status" value="1"/>
</dbReference>
<dbReference type="SMART" id="SM00850">
    <property type="entry name" value="LytTR"/>
    <property type="match status" value="1"/>
</dbReference>
<dbReference type="PANTHER" id="PTHR37299">
    <property type="entry name" value="TRANSCRIPTIONAL REGULATOR-RELATED"/>
    <property type="match status" value="1"/>
</dbReference>
<dbReference type="SUPFAM" id="SSF52172">
    <property type="entry name" value="CheY-like"/>
    <property type="match status" value="1"/>
</dbReference>
<keyword evidence="1" id="KW-0597">Phosphoprotein</keyword>
<dbReference type="OrthoDB" id="9809318at2"/>
<evidence type="ECO:0000256" key="1">
    <source>
        <dbReference type="PROSITE-ProRule" id="PRU00169"/>
    </source>
</evidence>
<accession>A0A1E5FZ96</accession>
<evidence type="ECO:0000313" key="5">
    <source>
        <dbReference type="Proteomes" id="UP000094296"/>
    </source>
</evidence>
<dbReference type="InterPro" id="IPR046947">
    <property type="entry name" value="LytR-like"/>
</dbReference>
<name>A0A1E5FZ96_9FIRM</name>
<dbReference type="STRING" id="766136.BHF68_10715"/>
<evidence type="ECO:0000313" key="4">
    <source>
        <dbReference type="EMBL" id="OEF95859.1"/>
    </source>
</evidence>